<proteinExistence type="predicted"/>
<dbReference type="EMBL" id="MLYV02001105">
    <property type="protein sequence ID" value="PSR73110.1"/>
    <property type="molecule type" value="Genomic_DNA"/>
</dbReference>
<dbReference type="Proteomes" id="UP000186601">
    <property type="component" value="Unassembled WGS sequence"/>
</dbReference>
<keyword evidence="1" id="KW-0732">Signal</keyword>
<dbReference type="AlphaFoldDB" id="A0A2R6NL40"/>
<organism evidence="3 4">
    <name type="scientific">Hermanssonia centrifuga</name>
    <dbReference type="NCBI Taxonomy" id="98765"/>
    <lineage>
        <taxon>Eukaryota</taxon>
        <taxon>Fungi</taxon>
        <taxon>Dikarya</taxon>
        <taxon>Basidiomycota</taxon>
        <taxon>Agaricomycotina</taxon>
        <taxon>Agaricomycetes</taxon>
        <taxon>Polyporales</taxon>
        <taxon>Meruliaceae</taxon>
        <taxon>Hermanssonia</taxon>
    </lineage>
</organism>
<feature type="signal peptide" evidence="1">
    <location>
        <begin position="1"/>
        <end position="18"/>
    </location>
</feature>
<feature type="chain" id="PRO_5015347507" description="Protein CPL1-like domain-containing protein" evidence="1">
    <location>
        <begin position="19"/>
        <end position="315"/>
    </location>
</feature>
<evidence type="ECO:0000256" key="1">
    <source>
        <dbReference type="SAM" id="SignalP"/>
    </source>
</evidence>
<keyword evidence="4" id="KW-1185">Reference proteome</keyword>
<dbReference type="InterPro" id="IPR038955">
    <property type="entry name" value="PriA/CPL1_fungi"/>
</dbReference>
<dbReference type="PANTHER" id="PTHR35192">
    <property type="entry name" value="PROTEIN, PUTATIVE-RELATED"/>
    <property type="match status" value="1"/>
</dbReference>
<sequence>MKVATFLPLVLAATSTVATSLTRSYDVVKARQVKVQRDLLDVCVGLDVDVEIGSIIRDGKPLILGHVDICLCLSLLPNFCLENTIGQAAALLLGQDGAVSLFENLINTQQHKQSCKLPAHGHSICSFDWPCGFGCDDGYSPYTAPGAGHPSSCYCAPPHTECNGKCGSYPHGCGSAVPAKQYTKRIESKCAAGKTICGVEGGKGWECVDTFNDKESCGGCMAPSPFGDKFVEGVNCKAIAHLASGSVDCLSGSCVVHACVDGFAPSPSRDSCIPVFQAKARDIPLVGAVAGAAANVVVKPLAAVDALVGVDVAVL</sequence>
<dbReference type="InterPro" id="IPR048661">
    <property type="entry name" value="CPL1-like"/>
</dbReference>
<dbReference type="Pfam" id="PF21671">
    <property type="entry name" value="CPL1-like"/>
    <property type="match status" value="1"/>
</dbReference>
<evidence type="ECO:0000259" key="2">
    <source>
        <dbReference type="Pfam" id="PF21671"/>
    </source>
</evidence>
<name>A0A2R6NL40_9APHY</name>
<dbReference type="PANTHER" id="PTHR35192:SF2">
    <property type="entry name" value="APPLE DOMAIN-CONTAINING PROTEIN"/>
    <property type="match status" value="1"/>
</dbReference>
<gene>
    <name evidence="3" type="ORF">PHLCEN_2v11012</name>
</gene>
<evidence type="ECO:0000313" key="4">
    <source>
        <dbReference type="Proteomes" id="UP000186601"/>
    </source>
</evidence>
<comment type="caution">
    <text evidence="3">The sequence shown here is derived from an EMBL/GenBank/DDBJ whole genome shotgun (WGS) entry which is preliminary data.</text>
</comment>
<dbReference type="OrthoDB" id="439917at2759"/>
<accession>A0A2R6NL40</accession>
<reference evidence="3 4" key="1">
    <citation type="submission" date="2018-02" db="EMBL/GenBank/DDBJ databases">
        <title>Genome sequence of the basidiomycete white-rot fungus Phlebia centrifuga.</title>
        <authorList>
            <person name="Granchi Z."/>
            <person name="Peng M."/>
            <person name="de Vries R.P."/>
            <person name="Hilden K."/>
            <person name="Makela M.R."/>
            <person name="Grigoriev I."/>
            <person name="Riley R."/>
        </authorList>
    </citation>
    <scope>NUCLEOTIDE SEQUENCE [LARGE SCALE GENOMIC DNA]</scope>
    <source>
        <strain evidence="3 4">FBCC195</strain>
    </source>
</reference>
<feature type="domain" description="Protein CPL1-like" evidence="2">
    <location>
        <begin position="205"/>
        <end position="273"/>
    </location>
</feature>
<evidence type="ECO:0000313" key="3">
    <source>
        <dbReference type="EMBL" id="PSR73110.1"/>
    </source>
</evidence>
<protein>
    <recommendedName>
        <fullName evidence="2">Protein CPL1-like domain-containing protein</fullName>
    </recommendedName>
</protein>